<name>A0A8R1IKU1_CAEJA</name>
<organism evidence="1 2">
    <name type="scientific">Caenorhabditis japonica</name>
    <dbReference type="NCBI Taxonomy" id="281687"/>
    <lineage>
        <taxon>Eukaryota</taxon>
        <taxon>Metazoa</taxon>
        <taxon>Ecdysozoa</taxon>
        <taxon>Nematoda</taxon>
        <taxon>Chromadorea</taxon>
        <taxon>Rhabditida</taxon>
        <taxon>Rhabditina</taxon>
        <taxon>Rhabditomorpha</taxon>
        <taxon>Rhabditoidea</taxon>
        <taxon>Rhabditidae</taxon>
        <taxon>Peloderinae</taxon>
        <taxon>Caenorhabditis</taxon>
    </lineage>
</organism>
<protein>
    <submittedName>
        <fullName evidence="1">Uncharacterized protein</fullName>
    </submittedName>
</protein>
<reference evidence="2" key="1">
    <citation type="submission" date="2010-08" db="EMBL/GenBank/DDBJ databases">
        <authorList>
            <consortium name="Caenorhabditis japonica Sequencing Consortium"/>
            <person name="Wilson R.K."/>
        </authorList>
    </citation>
    <scope>NUCLEOTIDE SEQUENCE [LARGE SCALE GENOMIC DNA]</scope>
    <source>
        <strain evidence="2">DF5081</strain>
    </source>
</reference>
<reference evidence="1" key="2">
    <citation type="submission" date="2022-06" db="UniProtKB">
        <authorList>
            <consortium name="EnsemblMetazoa"/>
        </authorList>
    </citation>
    <scope>IDENTIFICATION</scope>
    <source>
        <strain evidence="1">DF5081</strain>
    </source>
</reference>
<evidence type="ECO:0000313" key="2">
    <source>
        <dbReference type="Proteomes" id="UP000005237"/>
    </source>
</evidence>
<accession>A0A8R1IKU1</accession>
<keyword evidence="2" id="KW-1185">Reference proteome</keyword>
<dbReference type="Proteomes" id="UP000005237">
    <property type="component" value="Unassembled WGS sequence"/>
</dbReference>
<sequence>MLKPSKSSNKFMISCSTPRIQIYWPLTHVFVYSPWTIDDFALAFCETQKIAQNANALHCKTAGGLDDG</sequence>
<dbReference type="EnsemblMetazoa" id="CJA38274.1">
    <property type="protein sequence ID" value="CJA38274.1"/>
    <property type="gene ID" value="WBGene00214121"/>
</dbReference>
<proteinExistence type="predicted"/>
<dbReference type="AlphaFoldDB" id="A0A8R1IKU1"/>
<evidence type="ECO:0000313" key="1">
    <source>
        <dbReference type="EnsemblMetazoa" id="CJA38274.1"/>
    </source>
</evidence>